<keyword evidence="2 7" id="KW-0813">Transport</keyword>
<feature type="transmembrane region" description="Helical" evidence="7">
    <location>
        <begin position="261"/>
        <end position="282"/>
    </location>
</feature>
<dbReference type="GO" id="GO:0005886">
    <property type="term" value="C:plasma membrane"/>
    <property type="evidence" value="ECO:0007669"/>
    <property type="project" value="UniProtKB-SubCell"/>
</dbReference>
<evidence type="ECO:0000256" key="6">
    <source>
        <dbReference type="ARBA" id="ARBA00023136"/>
    </source>
</evidence>
<evidence type="ECO:0000256" key="3">
    <source>
        <dbReference type="ARBA" id="ARBA00022475"/>
    </source>
</evidence>
<keyword evidence="3" id="KW-1003">Cell membrane</keyword>
<dbReference type="Gene3D" id="1.10.3720.10">
    <property type="entry name" value="MetI-like"/>
    <property type="match status" value="1"/>
</dbReference>
<dbReference type="RefSeq" id="WP_130182937.1">
    <property type="nucleotide sequence ID" value="NZ_CP035945.1"/>
</dbReference>
<accession>A0A4P6LVQ3</accession>
<evidence type="ECO:0000256" key="2">
    <source>
        <dbReference type="ARBA" id="ARBA00022448"/>
    </source>
</evidence>
<organism evidence="9 10">
    <name type="scientific">Blautia producta</name>
    <dbReference type="NCBI Taxonomy" id="33035"/>
    <lineage>
        <taxon>Bacteria</taxon>
        <taxon>Bacillati</taxon>
        <taxon>Bacillota</taxon>
        <taxon>Clostridia</taxon>
        <taxon>Lachnospirales</taxon>
        <taxon>Lachnospiraceae</taxon>
        <taxon>Blautia</taxon>
    </lineage>
</organism>
<dbReference type="CDD" id="cd06261">
    <property type="entry name" value="TM_PBP2"/>
    <property type="match status" value="1"/>
</dbReference>
<name>A0A4P6LVQ3_9FIRM</name>
<comment type="subcellular location">
    <subcellularLocation>
        <location evidence="1 7">Cell membrane</location>
        <topology evidence="1 7">Multi-pass membrane protein</topology>
    </subcellularLocation>
</comment>
<feature type="transmembrane region" description="Helical" evidence="7">
    <location>
        <begin position="20"/>
        <end position="42"/>
    </location>
</feature>
<dbReference type="PANTHER" id="PTHR43744">
    <property type="entry name" value="ABC TRANSPORTER PERMEASE PROTEIN MG189-RELATED-RELATED"/>
    <property type="match status" value="1"/>
</dbReference>
<evidence type="ECO:0000256" key="1">
    <source>
        <dbReference type="ARBA" id="ARBA00004651"/>
    </source>
</evidence>
<gene>
    <name evidence="9" type="primary">araQ_5</name>
    <name evidence="9" type="ORF">PMF13cell1_00360</name>
</gene>
<sequence length="297" mass="33075">MTLADMGKKKKETLVKGISYAVLIIWVLITLVPIIFTVLTAFKTDPEISMASFKWLPESFGNIESFRQAFAMGDWFQYFKNSLFITAVTVVGSLIFNSMAGYAFARLKFKGREFLFMSVLLGMMVSPQSIIIPQYVMMRSAPLFGGNNILGQGGTGLLDTYGSLIVPFLAGAFGIFLCRQFYSTFPTSLDDAARIDGCGVIKTYFVIYLPLSKTILATLTILKSVATWNDFFYPLIMTQSEKMKTVQLGLQMFRGSSMTHYNYLMAATIITVIPMVIVYACAQKYFVQGIVSSGMKN</sequence>
<dbReference type="InterPro" id="IPR000515">
    <property type="entry name" value="MetI-like"/>
</dbReference>
<dbReference type="GO" id="GO:0055085">
    <property type="term" value="P:transmembrane transport"/>
    <property type="evidence" value="ECO:0007669"/>
    <property type="project" value="InterPro"/>
</dbReference>
<feature type="domain" description="ABC transmembrane type-1" evidence="8">
    <location>
        <begin position="79"/>
        <end position="282"/>
    </location>
</feature>
<dbReference type="KEGG" id="bpro:PMF13cell1_00360"/>
<dbReference type="InterPro" id="IPR035906">
    <property type="entry name" value="MetI-like_sf"/>
</dbReference>
<feature type="transmembrane region" description="Helical" evidence="7">
    <location>
        <begin position="203"/>
        <end position="222"/>
    </location>
</feature>
<feature type="transmembrane region" description="Helical" evidence="7">
    <location>
        <begin position="114"/>
        <end position="136"/>
    </location>
</feature>
<dbReference type="AlphaFoldDB" id="A0A4P6LVQ3"/>
<dbReference type="SUPFAM" id="SSF161098">
    <property type="entry name" value="MetI-like"/>
    <property type="match status" value="1"/>
</dbReference>
<dbReference type="PANTHER" id="PTHR43744:SF12">
    <property type="entry name" value="ABC TRANSPORTER PERMEASE PROTEIN MG189-RELATED"/>
    <property type="match status" value="1"/>
</dbReference>
<evidence type="ECO:0000256" key="7">
    <source>
        <dbReference type="RuleBase" id="RU363032"/>
    </source>
</evidence>
<evidence type="ECO:0000259" key="8">
    <source>
        <dbReference type="PROSITE" id="PS50928"/>
    </source>
</evidence>
<evidence type="ECO:0000313" key="10">
    <source>
        <dbReference type="Proteomes" id="UP000289794"/>
    </source>
</evidence>
<keyword evidence="6 7" id="KW-0472">Membrane</keyword>
<feature type="transmembrane region" description="Helical" evidence="7">
    <location>
        <begin position="82"/>
        <end position="102"/>
    </location>
</feature>
<reference evidence="9 10" key="1">
    <citation type="submission" date="2019-01" db="EMBL/GenBank/DDBJ databases">
        <title>PMF-metabolizing Aryl O-demethylase.</title>
        <authorList>
            <person name="Kim M."/>
        </authorList>
    </citation>
    <scope>NUCLEOTIDE SEQUENCE [LARGE SCALE GENOMIC DNA]</scope>
    <source>
        <strain evidence="9 10">PMF1</strain>
    </source>
</reference>
<proteinExistence type="inferred from homology"/>
<dbReference type="PROSITE" id="PS50928">
    <property type="entry name" value="ABC_TM1"/>
    <property type="match status" value="1"/>
</dbReference>
<dbReference type="Pfam" id="PF00528">
    <property type="entry name" value="BPD_transp_1"/>
    <property type="match status" value="1"/>
</dbReference>
<dbReference type="EMBL" id="CP035945">
    <property type="protein sequence ID" value="QBE94867.1"/>
    <property type="molecule type" value="Genomic_DNA"/>
</dbReference>
<evidence type="ECO:0000256" key="5">
    <source>
        <dbReference type="ARBA" id="ARBA00022989"/>
    </source>
</evidence>
<protein>
    <submittedName>
        <fullName evidence="9">L-arabinose transport system permease protein AraQ</fullName>
    </submittedName>
</protein>
<keyword evidence="4 7" id="KW-0812">Transmembrane</keyword>
<evidence type="ECO:0000256" key="4">
    <source>
        <dbReference type="ARBA" id="ARBA00022692"/>
    </source>
</evidence>
<comment type="similarity">
    <text evidence="7">Belongs to the binding-protein-dependent transport system permease family.</text>
</comment>
<evidence type="ECO:0000313" key="9">
    <source>
        <dbReference type="EMBL" id="QBE94867.1"/>
    </source>
</evidence>
<dbReference type="Proteomes" id="UP000289794">
    <property type="component" value="Chromosome"/>
</dbReference>
<feature type="transmembrane region" description="Helical" evidence="7">
    <location>
        <begin position="161"/>
        <end position="182"/>
    </location>
</feature>
<keyword evidence="5 7" id="KW-1133">Transmembrane helix</keyword>